<feature type="binding site" evidence="4">
    <location>
        <position position="87"/>
    </location>
    <ligand>
        <name>Zn(2+)</name>
        <dbReference type="ChEBI" id="CHEBI:29105"/>
    </ligand>
</feature>
<evidence type="ECO:0000313" key="7">
    <source>
        <dbReference type="Proteomes" id="UP000199017"/>
    </source>
</evidence>
<comment type="cofactor">
    <cofactor evidence="4">
        <name>Zn(2+)</name>
        <dbReference type="ChEBI" id="CHEBI:29105"/>
    </cofactor>
    <text evidence="4">Binds 1 zinc ion.</text>
</comment>
<dbReference type="NCBIfam" id="NF003339">
    <property type="entry name" value="PRK04351.1"/>
    <property type="match status" value="1"/>
</dbReference>
<dbReference type="InterPro" id="IPR023524">
    <property type="entry name" value="Uncharacterised_SprT-like"/>
</dbReference>
<comment type="similarity">
    <text evidence="4">Belongs to the SprT family.</text>
</comment>
<keyword evidence="2 4" id="KW-0479">Metal-binding</keyword>
<evidence type="ECO:0000256" key="2">
    <source>
        <dbReference type="ARBA" id="ARBA00022723"/>
    </source>
</evidence>
<dbReference type="GO" id="GO:0008270">
    <property type="term" value="F:zinc ion binding"/>
    <property type="evidence" value="ECO:0007669"/>
    <property type="project" value="UniProtKB-UniRule"/>
</dbReference>
<dbReference type="HAMAP" id="MF_00745">
    <property type="entry name" value="SprT_like"/>
    <property type="match status" value="1"/>
</dbReference>
<evidence type="ECO:0000313" key="6">
    <source>
        <dbReference type="EMBL" id="SDI22075.1"/>
    </source>
</evidence>
<dbReference type="Pfam" id="PF10263">
    <property type="entry name" value="SprT-like"/>
    <property type="match status" value="1"/>
</dbReference>
<sequence length="165" mass="19584">MPYSLSEFTKKGQVLEMQDKELNQITKEISQTFFGKPFKHKALFNKRLRTTGGRYLLTSHNIEINPKHYEWFGKEELISIIKHELCHYHLHIEGKGYKHRDQDFKRLLKKVGGSRHCQGIPGTKNRNKKVHFYQCMACSAQYRRYRKMDTSKYLCGKCKGEIKKI</sequence>
<dbReference type="GO" id="GO:0006950">
    <property type="term" value="P:response to stress"/>
    <property type="evidence" value="ECO:0007669"/>
    <property type="project" value="UniProtKB-ARBA"/>
</dbReference>
<keyword evidence="3 4" id="KW-0862">Zinc</keyword>
<evidence type="ECO:0000256" key="1">
    <source>
        <dbReference type="ARBA" id="ARBA00022490"/>
    </source>
</evidence>
<dbReference type="AlphaFoldDB" id="A0A1G8ISR9"/>
<dbReference type="EMBL" id="FNDU01000005">
    <property type="protein sequence ID" value="SDI22075.1"/>
    <property type="molecule type" value="Genomic_DNA"/>
</dbReference>
<gene>
    <name evidence="6" type="ORF">SAMN05216352_105333</name>
</gene>
<comment type="subcellular location">
    <subcellularLocation>
        <location evidence="4">Cytoplasm</location>
    </subcellularLocation>
</comment>
<evidence type="ECO:0000256" key="3">
    <source>
        <dbReference type="ARBA" id="ARBA00022833"/>
    </source>
</evidence>
<organism evidence="6 7">
    <name type="scientific">Alteribacillus bidgolensis</name>
    <dbReference type="NCBI Taxonomy" id="930129"/>
    <lineage>
        <taxon>Bacteria</taxon>
        <taxon>Bacillati</taxon>
        <taxon>Bacillota</taxon>
        <taxon>Bacilli</taxon>
        <taxon>Bacillales</taxon>
        <taxon>Bacillaceae</taxon>
        <taxon>Alteribacillus</taxon>
    </lineage>
</organism>
<feature type="active site" evidence="4">
    <location>
        <position position="84"/>
    </location>
</feature>
<accession>A0A1G8ISR9</accession>
<evidence type="ECO:0000256" key="4">
    <source>
        <dbReference type="HAMAP-Rule" id="MF_00745"/>
    </source>
</evidence>
<dbReference type="Proteomes" id="UP000199017">
    <property type="component" value="Unassembled WGS sequence"/>
</dbReference>
<reference evidence="6 7" key="1">
    <citation type="submission" date="2016-10" db="EMBL/GenBank/DDBJ databases">
        <authorList>
            <person name="de Groot N.N."/>
        </authorList>
    </citation>
    <scope>NUCLEOTIDE SEQUENCE [LARGE SCALE GENOMIC DNA]</scope>
    <source>
        <strain evidence="7">P4B,CCM 7963,CECT 7998,DSM 25260,IBRC-M 10614,KCTC 13821</strain>
    </source>
</reference>
<feature type="binding site" evidence="4">
    <location>
        <position position="83"/>
    </location>
    <ligand>
        <name>Zn(2+)</name>
        <dbReference type="ChEBI" id="CHEBI:29105"/>
    </ligand>
</feature>
<feature type="domain" description="SprT-like" evidence="5">
    <location>
        <begin position="20"/>
        <end position="165"/>
    </location>
</feature>
<keyword evidence="7" id="KW-1185">Reference proteome</keyword>
<name>A0A1G8ISR9_9BACI</name>
<keyword evidence="1 4" id="KW-0963">Cytoplasm</keyword>
<protein>
    <recommendedName>
        <fullName evidence="4">Protein SprT-like</fullName>
    </recommendedName>
</protein>
<proteinExistence type="inferred from homology"/>
<dbReference type="GO" id="GO:0005737">
    <property type="term" value="C:cytoplasm"/>
    <property type="evidence" value="ECO:0007669"/>
    <property type="project" value="UniProtKB-SubCell"/>
</dbReference>
<dbReference type="SMART" id="SM00731">
    <property type="entry name" value="SprT"/>
    <property type="match status" value="1"/>
</dbReference>
<dbReference type="InterPro" id="IPR006640">
    <property type="entry name" value="SprT-like_domain"/>
</dbReference>
<evidence type="ECO:0000259" key="5">
    <source>
        <dbReference type="SMART" id="SM00731"/>
    </source>
</evidence>
<dbReference type="STRING" id="930129.SAMN05216352_105333"/>